<dbReference type="PANTHER" id="PTHR23403:SF6">
    <property type="entry name" value="CYTOSOLIC NEUTRAL TREHALASE-RELATED"/>
    <property type="match status" value="1"/>
</dbReference>
<evidence type="ECO:0000256" key="5">
    <source>
        <dbReference type="RuleBase" id="RU361180"/>
    </source>
</evidence>
<evidence type="ECO:0000256" key="1">
    <source>
        <dbReference type="ARBA" id="ARBA00001576"/>
    </source>
</evidence>
<dbReference type="InterPro" id="IPR001661">
    <property type="entry name" value="Glyco_hydro_37"/>
</dbReference>
<evidence type="ECO:0000256" key="3">
    <source>
        <dbReference type="ARBA" id="ARBA00022801"/>
    </source>
</evidence>
<dbReference type="PANTHER" id="PTHR23403">
    <property type="entry name" value="TREHALASE"/>
    <property type="match status" value="1"/>
</dbReference>
<dbReference type="InterPro" id="IPR011120">
    <property type="entry name" value="Trehalase_Ca-bd"/>
</dbReference>
<dbReference type="Pfam" id="PF07492">
    <property type="entry name" value="Trehalase_Ca-bi"/>
    <property type="match status" value="1"/>
</dbReference>
<dbReference type="GO" id="GO:0005737">
    <property type="term" value="C:cytoplasm"/>
    <property type="evidence" value="ECO:0007669"/>
    <property type="project" value="InterPro"/>
</dbReference>
<accession>A0A9W8HLR9</accession>
<comment type="catalytic activity">
    <reaction evidence="1 5">
        <text>alpha,alpha-trehalose + H2O = alpha-D-glucose + beta-D-glucose</text>
        <dbReference type="Rhea" id="RHEA:32675"/>
        <dbReference type="ChEBI" id="CHEBI:15377"/>
        <dbReference type="ChEBI" id="CHEBI:15903"/>
        <dbReference type="ChEBI" id="CHEBI:16551"/>
        <dbReference type="ChEBI" id="CHEBI:17925"/>
        <dbReference type="EC" id="3.2.1.28"/>
    </reaction>
</comment>
<keyword evidence="4 5" id="KW-0326">Glycosidase</keyword>
<evidence type="ECO:0000256" key="6">
    <source>
        <dbReference type="SAM" id="MobiDB-lite"/>
    </source>
</evidence>
<dbReference type="OrthoDB" id="3542292at2759"/>
<evidence type="ECO:0000259" key="7">
    <source>
        <dbReference type="Pfam" id="PF07492"/>
    </source>
</evidence>
<dbReference type="PROSITE" id="PS00928">
    <property type="entry name" value="TREHALASE_2"/>
    <property type="match status" value="1"/>
</dbReference>
<keyword evidence="3 5" id="KW-0378">Hydrolase</keyword>
<sequence>MSDARRDSDVYAPASEYYRRSPAHHTPAVARSRSRTNRRTYPTNAPHGDAAPAPLPQEADGPSDIVPGPRQHRPKDKNPILRRRGSFDARTPTPRCFLVDVDVVEKVILDQEDTNGNCQITVEDNGPKVLRLPTANSGGYRTFDVRGSYVLANLLQEITLAREQGKTQVVIDEERLYENPVNRLSRMIRDSFWNGLIRCMDEQGMKKICEDSKNANASAGGIVYVPHGDDPAWEYYTRMARDLPDLKLQVVRLPKDITPEYVNSINDKAGILTLAANVSYDASGRLNYQPLQFVVPGGRFNEQYGWDSHFESAGLVLDGRWQLAKNMVDNFVYEIKHYGKILNANRSYYLTRSQPPFLTEMASMVYNHMPATTEHEAAANRDWLRTVFDAAIVEYLDVWTAAPRYNAATGLSCYRTTGIGMPPETESTHFDTTLTPYAKRLGVSLAEYKDLYNSGQIYEPALDEYFVHDRALRESGHDTSYRLEHRCANLATIDLNSLLYKYEVDIANTLDRHFGGRHTMLDGRGETTSVEWRARAEARRARIDKYLWNEDKGMYFDYDVALGEQSLYESATTFWALWAGCASPEQARRLVEVGCSKLEVAGGLVGGTEESRGLISKDRPNRQWDYPYGWAPHQMMAWQGLCNYGYGEVAQRLAYRWLYTMTKAFVDYNGMVVEKLNVVDMSHKVVAEYGNVGSDFRGVPREGFGWMNASFQVGLSLLGSHMRRALGALTEPDKFFQRANWRIDGTASHSPAETPWPMTEFARELDTRRYQKQNIELSRALRLIADSELNEGSSAASEEFAVPEALAPRP</sequence>
<protein>
    <recommendedName>
        <fullName evidence="5">Trehalase</fullName>
        <ecNumber evidence="5">3.2.1.28</ecNumber>
    </recommendedName>
    <alternativeName>
        <fullName evidence="5">Alpha-trehalose glucohydrolase</fullName>
    </alternativeName>
</protein>
<feature type="region of interest" description="Disordered" evidence="6">
    <location>
        <begin position="790"/>
        <end position="810"/>
    </location>
</feature>
<dbReference type="Proteomes" id="UP001140217">
    <property type="component" value="Unassembled WGS sequence"/>
</dbReference>
<dbReference type="EC" id="3.2.1.28" evidence="5"/>
<dbReference type="SUPFAM" id="SSF48208">
    <property type="entry name" value="Six-hairpin glycosidases"/>
    <property type="match status" value="1"/>
</dbReference>
<organism evidence="8 9">
    <name type="scientific">Coemansia javaensis</name>
    <dbReference type="NCBI Taxonomy" id="2761396"/>
    <lineage>
        <taxon>Eukaryota</taxon>
        <taxon>Fungi</taxon>
        <taxon>Fungi incertae sedis</taxon>
        <taxon>Zoopagomycota</taxon>
        <taxon>Kickxellomycotina</taxon>
        <taxon>Kickxellomycetes</taxon>
        <taxon>Kickxellales</taxon>
        <taxon>Kickxellaceae</taxon>
        <taxon>Coemansia</taxon>
    </lineage>
</organism>
<feature type="compositionally biased region" description="Basic residues" evidence="6">
    <location>
        <begin position="70"/>
        <end position="84"/>
    </location>
</feature>
<dbReference type="Pfam" id="PF01204">
    <property type="entry name" value="Trehalase"/>
    <property type="match status" value="1"/>
</dbReference>
<evidence type="ECO:0000313" key="9">
    <source>
        <dbReference type="Proteomes" id="UP001140217"/>
    </source>
</evidence>
<evidence type="ECO:0000256" key="4">
    <source>
        <dbReference type="ARBA" id="ARBA00023295"/>
    </source>
</evidence>
<reference evidence="8" key="1">
    <citation type="submission" date="2022-07" db="EMBL/GenBank/DDBJ databases">
        <title>Phylogenomic reconstructions and comparative analyses of Kickxellomycotina fungi.</title>
        <authorList>
            <person name="Reynolds N.K."/>
            <person name="Stajich J.E."/>
            <person name="Barry K."/>
            <person name="Grigoriev I.V."/>
            <person name="Crous P."/>
            <person name="Smith M.E."/>
        </authorList>
    </citation>
    <scope>NUCLEOTIDE SEQUENCE</scope>
    <source>
        <strain evidence="8">NBRC 105414</strain>
    </source>
</reference>
<dbReference type="EMBL" id="JANBUL010000025">
    <property type="protein sequence ID" value="KAJ2784537.1"/>
    <property type="molecule type" value="Genomic_DNA"/>
</dbReference>
<dbReference type="AlphaFoldDB" id="A0A9W8HLR9"/>
<evidence type="ECO:0000256" key="2">
    <source>
        <dbReference type="ARBA" id="ARBA00005615"/>
    </source>
</evidence>
<evidence type="ECO:0000313" key="8">
    <source>
        <dbReference type="EMBL" id="KAJ2784537.1"/>
    </source>
</evidence>
<gene>
    <name evidence="8" type="primary">NTH1_1</name>
    <name evidence="8" type="ORF">H4R18_001077</name>
</gene>
<proteinExistence type="inferred from homology"/>
<dbReference type="GO" id="GO:0004555">
    <property type="term" value="F:alpha,alpha-trehalase activity"/>
    <property type="evidence" value="ECO:0007669"/>
    <property type="project" value="UniProtKB-EC"/>
</dbReference>
<comment type="similarity">
    <text evidence="2 5">Belongs to the glycosyl hydrolase 37 family.</text>
</comment>
<keyword evidence="9" id="KW-1185">Reference proteome</keyword>
<comment type="caution">
    <text evidence="8">The sequence shown here is derived from an EMBL/GenBank/DDBJ whole genome shotgun (WGS) entry which is preliminary data.</text>
</comment>
<dbReference type="PRINTS" id="PR00744">
    <property type="entry name" value="GLHYDRLASE37"/>
</dbReference>
<name>A0A9W8HLR9_9FUNG</name>
<feature type="region of interest" description="Disordered" evidence="6">
    <location>
        <begin position="1"/>
        <end position="87"/>
    </location>
</feature>
<dbReference type="InterPro" id="IPR008928">
    <property type="entry name" value="6-hairpin_glycosidase_sf"/>
</dbReference>
<dbReference type="InterPro" id="IPR018232">
    <property type="entry name" value="Glyco_hydro_37_CS"/>
</dbReference>
<dbReference type="InterPro" id="IPR012341">
    <property type="entry name" value="6hp_glycosidase-like_sf"/>
</dbReference>
<dbReference type="GO" id="GO:0005509">
    <property type="term" value="F:calcium ion binding"/>
    <property type="evidence" value="ECO:0007669"/>
    <property type="project" value="InterPro"/>
</dbReference>
<dbReference type="GO" id="GO:0005993">
    <property type="term" value="P:trehalose catabolic process"/>
    <property type="evidence" value="ECO:0007669"/>
    <property type="project" value="InterPro"/>
</dbReference>
<dbReference type="Gene3D" id="1.50.10.10">
    <property type="match status" value="1"/>
</dbReference>
<feature type="domain" description="Neutral trehalase Ca2+ binding" evidence="7">
    <location>
        <begin position="108"/>
        <end position="134"/>
    </location>
</feature>